<gene>
    <name evidence="2" type="ORF">E5676_scaffold75211G00010</name>
</gene>
<protein>
    <submittedName>
        <fullName evidence="2">Sacsin isoform X1</fullName>
    </submittedName>
</protein>
<evidence type="ECO:0000256" key="1">
    <source>
        <dbReference type="SAM" id="Phobius"/>
    </source>
</evidence>
<keyword evidence="1" id="KW-0812">Transmembrane</keyword>
<reference evidence="2 3" key="1">
    <citation type="submission" date="2019-08" db="EMBL/GenBank/DDBJ databases">
        <title>Draft genome sequences of two oriental melons (Cucumis melo L. var makuwa).</title>
        <authorList>
            <person name="Kwon S.-Y."/>
        </authorList>
    </citation>
    <scope>NUCLEOTIDE SEQUENCE [LARGE SCALE GENOMIC DNA]</scope>
    <source>
        <strain evidence="3">cv. Chang Bougi</strain>
        <tissue evidence="2">Leaf</tissue>
    </source>
</reference>
<name>A0A5D3C5D3_CUCMM</name>
<dbReference type="Proteomes" id="UP000321947">
    <property type="component" value="Unassembled WGS sequence"/>
</dbReference>
<keyword evidence="1" id="KW-1133">Transmembrane helix</keyword>
<dbReference type="GO" id="GO:0030544">
    <property type="term" value="F:Hsp70 protein binding"/>
    <property type="evidence" value="ECO:0007669"/>
    <property type="project" value="TreeGrafter"/>
</dbReference>
<organism evidence="2 3">
    <name type="scientific">Cucumis melo var. makuwa</name>
    <name type="common">Oriental melon</name>
    <dbReference type="NCBI Taxonomy" id="1194695"/>
    <lineage>
        <taxon>Eukaryota</taxon>
        <taxon>Viridiplantae</taxon>
        <taxon>Streptophyta</taxon>
        <taxon>Embryophyta</taxon>
        <taxon>Tracheophyta</taxon>
        <taxon>Spermatophyta</taxon>
        <taxon>Magnoliopsida</taxon>
        <taxon>eudicotyledons</taxon>
        <taxon>Gunneridae</taxon>
        <taxon>Pentapetalae</taxon>
        <taxon>rosids</taxon>
        <taxon>fabids</taxon>
        <taxon>Cucurbitales</taxon>
        <taxon>Cucurbitaceae</taxon>
        <taxon>Benincaseae</taxon>
        <taxon>Cucumis</taxon>
    </lineage>
</organism>
<comment type="caution">
    <text evidence="2">The sequence shown here is derived from an EMBL/GenBank/DDBJ whole genome shotgun (WGS) entry which is preliminary data.</text>
</comment>
<feature type="transmembrane region" description="Helical" evidence="1">
    <location>
        <begin position="63"/>
        <end position="87"/>
    </location>
</feature>
<sequence length="112" mass="12304">MYVYRVHSLSSSDIEICRYTILFGEFQGPALVAIFEGSSLSTEEISSLQFRPPWKLRGDTLNYGLGLLSCYYVCDLLSIISGGYFYIFDPRGIALSVAAKSAPGAKVFSLIA</sequence>
<dbReference type="AlphaFoldDB" id="A0A5D3C5D3"/>
<dbReference type="EMBL" id="SSTD01013410">
    <property type="protein sequence ID" value="TYK06544.1"/>
    <property type="molecule type" value="Genomic_DNA"/>
</dbReference>
<dbReference type="InterPro" id="IPR052972">
    <property type="entry name" value="Sacsin_chaperone_reg"/>
</dbReference>
<accession>A0A5D3C5D3</accession>
<evidence type="ECO:0000313" key="3">
    <source>
        <dbReference type="Proteomes" id="UP000321947"/>
    </source>
</evidence>
<keyword evidence="1" id="KW-0472">Membrane</keyword>
<evidence type="ECO:0000313" key="2">
    <source>
        <dbReference type="EMBL" id="TYK06544.1"/>
    </source>
</evidence>
<dbReference type="PANTHER" id="PTHR15600">
    <property type="entry name" value="SACSIN"/>
    <property type="match status" value="1"/>
</dbReference>
<proteinExistence type="predicted"/>
<dbReference type="PANTHER" id="PTHR15600:SF42">
    <property type="entry name" value="SACSIN"/>
    <property type="match status" value="1"/>
</dbReference>